<evidence type="ECO:0008006" key="4">
    <source>
        <dbReference type="Google" id="ProtNLM"/>
    </source>
</evidence>
<feature type="coiled-coil region" evidence="1">
    <location>
        <begin position="86"/>
        <end position="134"/>
    </location>
</feature>
<protein>
    <recommendedName>
        <fullName evidence="4">Kinetochore protein SPC25</fullName>
    </recommendedName>
</protein>
<evidence type="ECO:0000313" key="2">
    <source>
        <dbReference type="EMBL" id="KAF2896585.1"/>
    </source>
</evidence>
<keyword evidence="1" id="KW-0175">Coiled coil</keyword>
<accession>A0A8K0CZG6</accession>
<evidence type="ECO:0000256" key="1">
    <source>
        <dbReference type="SAM" id="Coils"/>
    </source>
</evidence>
<dbReference type="EMBL" id="VTPC01004928">
    <property type="protein sequence ID" value="KAF2896585.1"/>
    <property type="molecule type" value="Genomic_DNA"/>
</dbReference>
<gene>
    <name evidence="2" type="ORF">ILUMI_09587</name>
</gene>
<organism evidence="2 3">
    <name type="scientific">Ignelater luminosus</name>
    <name type="common">Cucubano</name>
    <name type="synonym">Pyrophorus luminosus</name>
    <dbReference type="NCBI Taxonomy" id="2038154"/>
    <lineage>
        <taxon>Eukaryota</taxon>
        <taxon>Metazoa</taxon>
        <taxon>Ecdysozoa</taxon>
        <taxon>Arthropoda</taxon>
        <taxon>Hexapoda</taxon>
        <taxon>Insecta</taxon>
        <taxon>Pterygota</taxon>
        <taxon>Neoptera</taxon>
        <taxon>Endopterygota</taxon>
        <taxon>Coleoptera</taxon>
        <taxon>Polyphaga</taxon>
        <taxon>Elateriformia</taxon>
        <taxon>Elateroidea</taxon>
        <taxon>Elateridae</taxon>
        <taxon>Agrypninae</taxon>
        <taxon>Pyrophorini</taxon>
        <taxon>Ignelater</taxon>
    </lineage>
</organism>
<name>A0A8K0CZG6_IGNLU</name>
<dbReference type="OrthoDB" id="10363171at2759"/>
<comment type="caution">
    <text evidence="2">The sequence shown here is derived from an EMBL/GenBank/DDBJ whole genome shotgun (WGS) entry which is preliminary data.</text>
</comment>
<dbReference type="AlphaFoldDB" id="A0A8K0CZG6"/>
<keyword evidence="3" id="KW-1185">Reference proteome</keyword>
<proteinExistence type="predicted"/>
<sequence length="232" mass="27454">MKVQNDIIHLQPNEFLIDPEKELHSHASISEKNYKAIESHKESILCDIKNALGVSSQCNDLFHKFLQVKYENVKSKYLDHEQKMQINSLVGAIQKKKKSVENLEKELKDLEFKYEKLKNEIKHEEKENQMSAELFHKAVKYFTTYFQYIIEEIHSDEDNYTVKINFIIEGKLSQHPIRFIFDSKIDTLINFHAGALLTTQQHDILFNRFKETHNLPALFFTLRYSALQKHVK</sequence>
<dbReference type="Proteomes" id="UP000801492">
    <property type="component" value="Unassembled WGS sequence"/>
</dbReference>
<evidence type="ECO:0000313" key="3">
    <source>
        <dbReference type="Proteomes" id="UP000801492"/>
    </source>
</evidence>
<reference evidence="2" key="1">
    <citation type="submission" date="2019-08" db="EMBL/GenBank/DDBJ databases">
        <title>The genome of the North American firefly Photinus pyralis.</title>
        <authorList>
            <consortium name="Photinus pyralis genome working group"/>
            <person name="Fallon T.R."/>
            <person name="Sander Lower S.E."/>
            <person name="Weng J.-K."/>
        </authorList>
    </citation>
    <scope>NUCLEOTIDE SEQUENCE</scope>
    <source>
        <strain evidence="2">TRF0915ILg1</strain>
        <tissue evidence="2">Whole body</tissue>
    </source>
</reference>